<dbReference type="EMBL" id="UZAG01017709">
    <property type="protein sequence ID" value="VDO36158.1"/>
    <property type="molecule type" value="Genomic_DNA"/>
</dbReference>
<accession>A0A0R3QXY0</accession>
<gene>
    <name evidence="4" type="ORF">BTMF_LOCUS10616</name>
</gene>
<reference evidence="6" key="1">
    <citation type="submission" date="2017-02" db="UniProtKB">
        <authorList>
            <consortium name="WormBaseParasite"/>
        </authorList>
    </citation>
    <scope>IDENTIFICATION</scope>
</reference>
<keyword evidence="2" id="KW-0812">Transmembrane</keyword>
<feature type="region of interest" description="Disordered" evidence="1">
    <location>
        <begin position="70"/>
        <end position="90"/>
    </location>
</feature>
<protein>
    <submittedName>
        <fullName evidence="6">Ion_trans_2 domain-containing protein</fullName>
    </submittedName>
</protein>
<evidence type="ECO:0000313" key="6">
    <source>
        <dbReference type="WBParaSite" id="BTMF_0001260201-mRNA-1"/>
    </source>
</evidence>
<feature type="transmembrane region" description="Helical" evidence="2">
    <location>
        <begin position="14"/>
        <end position="34"/>
    </location>
</feature>
<feature type="domain" description="Potassium channel" evidence="3">
    <location>
        <begin position="1"/>
        <end position="25"/>
    </location>
</feature>
<proteinExistence type="predicted"/>
<evidence type="ECO:0000259" key="3">
    <source>
        <dbReference type="Pfam" id="PF07885"/>
    </source>
</evidence>
<evidence type="ECO:0000256" key="1">
    <source>
        <dbReference type="SAM" id="MobiDB-lite"/>
    </source>
</evidence>
<name>A0A0R3QXY0_9BILA</name>
<evidence type="ECO:0000313" key="4">
    <source>
        <dbReference type="EMBL" id="VDO36158.1"/>
    </source>
</evidence>
<dbReference type="Proteomes" id="UP000280834">
    <property type="component" value="Unassembled WGS sequence"/>
</dbReference>
<evidence type="ECO:0000256" key="2">
    <source>
        <dbReference type="SAM" id="Phobius"/>
    </source>
</evidence>
<sequence length="90" mass="10174">MTTIGYGDMTPHTYLGRIIGSVIVSNFALFYSHTQARSKLPKKRRGVLSIDQVKQQPVMAQKRVQVLREKQPVKEPLMVKHNGPPDTTTK</sequence>
<reference evidence="4 5" key="2">
    <citation type="submission" date="2018-11" db="EMBL/GenBank/DDBJ databases">
        <authorList>
            <consortium name="Pathogen Informatics"/>
        </authorList>
    </citation>
    <scope>NUCLEOTIDE SEQUENCE [LARGE SCALE GENOMIC DNA]</scope>
</reference>
<dbReference type="Gene3D" id="1.10.287.70">
    <property type="match status" value="1"/>
</dbReference>
<dbReference type="STRING" id="42155.A0A0R3QXY0"/>
<dbReference type="SUPFAM" id="SSF81324">
    <property type="entry name" value="Voltage-gated potassium channels"/>
    <property type="match status" value="1"/>
</dbReference>
<dbReference type="WBParaSite" id="BTMF_0001260201-mRNA-1">
    <property type="protein sequence ID" value="BTMF_0001260201-mRNA-1"/>
    <property type="gene ID" value="BTMF_0001260201"/>
</dbReference>
<keyword evidence="2" id="KW-0472">Membrane</keyword>
<organism evidence="6">
    <name type="scientific">Brugia timori</name>
    <dbReference type="NCBI Taxonomy" id="42155"/>
    <lineage>
        <taxon>Eukaryota</taxon>
        <taxon>Metazoa</taxon>
        <taxon>Ecdysozoa</taxon>
        <taxon>Nematoda</taxon>
        <taxon>Chromadorea</taxon>
        <taxon>Rhabditida</taxon>
        <taxon>Spirurina</taxon>
        <taxon>Spiruromorpha</taxon>
        <taxon>Filarioidea</taxon>
        <taxon>Onchocercidae</taxon>
        <taxon>Brugia</taxon>
    </lineage>
</organism>
<evidence type="ECO:0000313" key="5">
    <source>
        <dbReference type="Proteomes" id="UP000280834"/>
    </source>
</evidence>
<keyword evidence="2" id="KW-1133">Transmembrane helix</keyword>
<dbReference type="InterPro" id="IPR013099">
    <property type="entry name" value="K_chnl_dom"/>
</dbReference>
<dbReference type="AlphaFoldDB" id="A0A0R3QXY0"/>
<keyword evidence="5" id="KW-1185">Reference proteome</keyword>
<dbReference type="Pfam" id="PF07885">
    <property type="entry name" value="Ion_trans_2"/>
    <property type="match status" value="1"/>
</dbReference>